<dbReference type="OrthoDB" id="2188903at2"/>
<sequence>MSHIPYGYEVKDGKIFIVEEATDKVRLIFQNYVSGMSLTESAKTAGHPITHSMVKQLLQRKCYIGNSFYPKIVDENLFRRVQIELQKRQKSTGKTRRKVPVIRTNFVLSDEREPQENFTKQAEYLYSLIGVK</sequence>
<protein>
    <submittedName>
        <fullName evidence="2">Recombinase</fullName>
    </submittedName>
</protein>
<dbReference type="GO" id="GO:0003677">
    <property type="term" value="F:DNA binding"/>
    <property type="evidence" value="ECO:0007669"/>
    <property type="project" value="InterPro"/>
</dbReference>
<dbReference type="Proteomes" id="UP000016662">
    <property type="component" value="Unassembled WGS sequence"/>
</dbReference>
<proteinExistence type="predicted"/>
<dbReference type="STRING" id="411473.RUMCAL_02833"/>
<dbReference type="EMBL" id="AWVF01000359">
    <property type="protein sequence ID" value="ERJ90338.1"/>
    <property type="molecule type" value="Genomic_DNA"/>
</dbReference>
<evidence type="ECO:0000259" key="1">
    <source>
        <dbReference type="PROSITE" id="PS51737"/>
    </source>
</evidence>
<dbReference type="RefSeq" id="WP_021681019.1">
    <property type="nucleotide sequence ID" value="NZ_KI260325.1"/>
</dbReference>
<reference evidence="2 3" key="1">
    <citation type="submission" date="2013-07" db="EMBL/GenBank/DDBJ databases">
        <authorList>
            <person name="Weinstock G."/>
            <person name="Sodergren E."/>
            <person name="Wylie T."/>
            <person name="Fulton L."/>
            <person name="Fulton R."/>
            <person name="Fronick C."/>
            <person name="O'Laughlin M."/>
            <person name="Godfrey J."/>
            <person name="Miner T."/>
            <person name="Herter B."/>
            <person name="Appelbaum E."/>
            <person name="Cordes M."/>
            <person name="Lek S."/>
            <person name="Wollam A."/>
            <person name="Pepin K.H."/>
            <person name="Palsikar V.B."/>
            <person name="Mitreva M."/>
            <person name="Wilson R.K."/>
        </authorList>
    </citation>
    <scope>NUCLEOTIDE SEQUENCE [LARGE SCALE GENOMIC DNA]</scope>
    <source>
        <strain evidence="2 3">ATCC 27760</strain>
    </source>
</reference>
<dbReference type="PATRIC" id="fig|411473.3.peg.2376"/>
<dbReference type="InterPro" id="IPR038109">
    <property type="entry name" value="DNA_bind_recomb_sf"/>
</dbReference>
<dbReference type="InterPro" id="IPR011109">
    <property type="entry name" value="DNA_bind_recombinase_dom"/>
</dbReference>
<keyword evidence="3" id="KW-1185">Reference proteome</keyword>
<feature type="domain" description="Recombinase" evidence="1">
    <location>
        <begin position="5"/>
        <end position="91"/>
    </location>
</feature>
<dbReference type="GO" id="GO:0000150">
    <property type="term" value="F:DNA strand exchange activity"/>
    <property type="evidence" value="ECO:0007669"/>
    <property type="project" value="InterPro"/>
</dbReference>
<dbReference type="PROSITE" id="PS51737">
    <property type="entry name" value="RECOMBINASE_DNA_BIND"/>
    <property type="match status" value="1"/>
</dbReference>
<evidence type="ECO:0000313" key="2">
    <source>
        <dbReference type="EMBL" id="ERJ90338.1"/>
    </source>
</evidence>
<comment type="caution">
    <text evidence="2">The sequence shown here is derived from an EMBL/GenBank/DDBJ whole genome shotgun (WGS) entry which is preliminary data.</text>
</comment>
<dbReference type="AlphaFoldDB" id="U2LT72"/>
<gene>
    <name evidence="2" type="ORF">RUMCAL_02833</name>
</gene>
<dbReference type="HOGENOM" id="CLU_150516_0_0_9"/>
<accession>U2LT72</accession>
<evidence type="ECO:0000313" key="3">
    <source>
        <dbReference type="Proteomes" id="UP000016662"/>
    </source>
</evidence>
<dbReference type="Gene3D" id="3.90.1750.20">
    <property type="entry name" value="Putative Large Serine Recombinase, Chain B, Domain 2"/>
    <property type="match status" value="1"/>
</dbReference>
<name>U2LT72_9FIRM</name>
<organism evidence="2 3">
    <name type="scientific">Ruminococcus callidus ATCC 27760</name>
    <dbReference type="NCBI Taxonomy" id="411473"/>
    <lineage>
        <taxon>Bacteria</taxon>
        <taxon>Bacillati</taxon>
        <taxon>Bacillota</taxon>
        <taxon>Clostridia</taxon>
        <taxon>Eubacteriales</taxon>
        <taxon>Oscillospiraceae</taxon>
        <taxon>Ruminococcus</taxon>
    </lineage>
</organism>